<proteinExistence type="predicted"/>
<reference evidence="2" key="2">
    <citation type="submission" date="2020-09" db="EMBL/GenBank/DDBJ databases">
        <authorList>
            <person name="Sun Q."/>
            <person name="Ohkuma M."/>
        </authorList>
    </citation>
    <scope>NUCLEOTIDE SEQUENCE</scope>
    <source>
        <strain evidence="2">JCM 4815</strain>
    </source>
</reference>
<evidence type="ECO:0000313" key="3">
    <source>
        <dbReference type="Proteomes" id="UP000622166"/>
    </source>
</evidence>
<organism evidence="2 3">
    <name type="scientific">Streptomyces poonensis</name>
    <dbReference type="NCBI Taxonomy" id="68255"/>
    <lineage>
        <taxon>Bacteria</taxon>
        <taxon>Bacillati</taxon>
        <taxon>Actinomycetota</taxon>
        <taxon>Actinomycetes</taxon>
        <taxon>Kitasatosporales</taxon>
        <taxon>Streptomycetaceae</taxon>
        <taxon>Streptomyces</taxon>
    </lineage>
</organism>
<dbReference type="EMBL" id="BMVW01000012">
    <property type="protein sequence ID" value="GGZ26523.1"/>
    <property type="molecule type" value="Genomic_DNA"/>
</dbReference>
<gene>
    <name evidence="2" type="ORF">GCM10010365_53640</name>
</gene>
<protein>
    <submittedName>
        <fullName evidence="2">Uncharacterized protein</fullName>
    </submittedName>
</protein>
<reference evidence="2" key="1">
    <citation type="journal article" date="2014" name="Int. J. Syst. Evol. Microbiol.">
        <title>Complete genome sequence of Corynebacterium casei LMG S-19264T (=DSM 44701T), isolated from a smear-ripened cheese.</title>
        <authorList>
            <consortium name="US DOE Joint Genome Institute (JGI-PGF)"/>
            <person name="Walter F."/>
            <person name="Albersmeier A."/>
            <person name="Kalinowski J."/>
            <person name="Ruckert C."/>
        </authorList>
    </citation>
    <scope>NUCLEOTIDE SEQUENCE</scope>
    <source>
        <strain evidence="2">JCM 4815</strain>
    </source>
</reference>
<evidence type="ECO:0000313" key="2">
    <source>
        <dbReference type="EMBL" id="GGZ26523.1"/>
    </source>
</evidence>
<keyword evidence="3" id="KW-1185">Reference proteome</keyword>
<feature type="compositionally biased region" description="Basic and acidic residues" evidence="1">
    <location>
        <begin position="122"/>
        <end position="132"/>
    </location>
</feature>
<dbReference type="RefSeq" id="WP_189863394.1">
    <property type="nucleotide sequence ID" value="NZ_BMVW01000012.1"/>
</dbReference>
<dbReference type="AlphaFoldDB" id="A0A918UPL1"/>
<comment type="caution">
    <text evidence="2">The sequence shown here is derived from an EMBL/GenBank/DDBJ whole genome shotgun (WGS) entry which is preliminary data.</text>
</comment>
<accession>A0A918UPL1</accession>
<evidence type="ECO:0000256" key="1">
    <source>
        <dbReference type="SAM" id="MobiDB-lite"/>
    </source>
</evidence>
<feature type="region of interest" description="Disordered" evidence="1">
    <location>
        <begin position="97"/>
        <end position="134"/>
    </location>
</feature>
<name>A0A918UPL1_9ACTN</name>
<dbReference type="Proteomes" id="UP000622166">
    <property type="component" value="Unassembled WGS sequence"/>
</dbReference>
<sequence>MDLPYTPDPRPYVPPAAPTDPHVLALPAELPAQLGYDAVGTPREHGERILRCLPRVGCVFADDERWWWIVPSGSHIGVIWPAGVHYAVGARVDAAGTDTTCPLEPSWTRTRPSPRPGGPRPDGPRLIHRPDDGSPYTPPIPLYFLTCRLTGNPPLWSLERAG</sequence>